<dbReference type="EMBL" id="PIGA01000080">
    <property type="protein sequence ID" value="PTP11393.1"/>
    <property type="molecule type" value="Genomic_DNA"/>
</dbReference>
<name>A0A0H3ZS73_VIBSP</name>
<evidence type="ECO:0000313" key="1">
    <source>
        <dbReference type="EMBL" id="AKN36740.1"/>
    </source>
</evidence>
<reference evidence="4 5" key="2">
    <citation type="submission" date="2017-11" db="EMBL/GenBank/DDBJ databases">
        <title>Population delineation of vibrios coincides with oyster pathogenicity.</title>
        <authorList>
            <person name="Bruto M."/>
            <person name="Labreuche Y."/>
            <person name="James A."/>
            <person name="Piel D."/>
            <person name="Chenivesse S."/>
            <person name="Petton B."/>
            <person name="Polz M.F."/>
            <person name="Le Roux F."/>
        </authorList>
    </citation>
    <scope>NUCLEOTIDE SEQUENCE [LARGE SCALE GENOMIC DNA]</scope>
    <source>
        <strain evidence="4 5">1F_55</strain>
    </source>
</reference>
<dbReference type="RefSeq" id="WP_016767519.1">
    <property type="nucleotide sequence ID" value="NZ_CAWNVS010000066.1"/>
</dbReference>
<accession>A0A0H3ZS73</accession>
<dbReference type="EMBL" id="KP795509">
    <property type="protein sequence ID" value="AKN36740.1"/>
    <property type="molecule type" value="Genomic_DNA"/>
</dbReference>
<evidence type="ECO:0000313" key="4">
    <source>
        <dbReference type="EMBL" id="PTP11393.1"/>
    </source>
</evidence>
<keyword evidence="6" id="KW-1185">Reference proteome</keyword>
<dbReference type="EMBL" id="JBGOOW010000092">
    <property type="protein sequence ID" value="MEZ8184078.1"/>
    <property type="molecule type" value="Genomic_DNA"/>
</dbReference>
<sequence>MSKLEELERLLSDDFSAIEETFNGTYGSELTKLSGLSISDLKKINPEINVVEYEKLKAVVLRASQQNLSQAELKMRIQALGETAVKIANIADIII</sequence>
<dbReference type="Proteomes" id="UP000244080">
    <property type="component" value="Unassembled WGS sequence"/>
</dbReference>
<evidence type="ECO:0000313" key="2">
    <source>
        <dbReference type="EMBL" id="AKN39228.1"/>
    </source>
</evidence>
<dbReference type="EMBL" id="KP795638">
    <property type="protein sequence ID" value="AKN39228.1"/>
    <property type="molecule type" value="Genomic_DNA"/>
</dbReference>
<reference evidence="2" key="1">
    <citation type="journal article" date="2015" name="MBio">
        <title>Eco-Evolutionary Dynamics of Episomes among Ecologically Cohesive Bacterial Populations.</title>
        <authorList>
            <person name="Xue H."/>
            <person name="Cordero O.X."/>
            <person name="Camas F.M."/>
            <person name="Trimble W."/>
            <person name="Meyer F."/>
            <person name="Guglielmini J."/>
            <person name="Rocha E.P."/>
            <person name="Polz M.F."/>
        </authorList>
    </citation>
    <scope>NUCLEOTIDE SEQUENCE</scope>
    <source>
        <strain evidence="2">FF_1</strain>
        <strain evidence="1">FF_172</strain>
    </source>
</reference>
<evidence type="ECO:0000313" key="6">
    <source>
        <dbReference type="Proteomes" id="UP001569200"/>
    </source>
</evidence>
<proteinExistence type="predicted"/>
<evidence type="ECO:0000313" key="5">
    <source>
        <dbReference type="Proteomes" id="UP000244080"/>
    </source>
</evidence>
<gene>
    <name evidence="3" type="ORF">ACED33_25805</name>
    <name evidence="4" type="ORF">CWO36_24985</name>
</gene>
<dbReference type="AlphaFoldDB" id="A0A0H3ZS73"/>
<organism evidence="2">
    <name type="scientific">Vibrio splendidus</name>
    <dbReference type="NCBI Taxonomy" id="29497"/>
    <lineage>
        <taxon>Bacteria</taxon>
        <taxon>Pseudomonadati</taxon>
        <taxon>Pseudomonadota</taxon>
        <taxon>Gammaproteobacteria</taxon>
        <taxon>Vibrionales</taxon>
        <taxon>Vibrionaceae</taxon>
        <taxon>Vibrio</taxon>
    </lineage>
</organism>
<evidence type="ECO:0000313" key="3">
    <source>
        <dbReference type="EMBL" id="MEZ8184078.1"/>
    </source>
</evidence>
<reference evidence="3 6" key="3">
    <citation type="submission" date="2024-06" db="EMBL/GenBank/DDBJ databases">
        <authorList>
            <person name="Steensen K."/>
            <person name="Seneca J."/>
            <person name="Bartlau N."/>
            <person name="Yu A.X."/>
            <person name="Polz M.F."/>
        </authorList>
    </citation>
    <scope>NUCLEOTIDE SEQUENCE [LARGE SCALE GENOMIC DNA]</scope>
    <source>
        <strain evidence="3 6">1F145</strain>
    </source>
</reference>
<protein>
    <submittedName>
        <fullName evidence="2">Uncharacterized protein</fullName>
    </submittedName>
</protein>
<dbReference type="Proteomes" id="UP001569200">
    <property type="component" value="Unassembled WGS sequence"/>
</dbReference>